<dbReference type="InterPro" id="IPR002202">
    <property type="entry name" value="HMG_CoA_Rdtase"/>
</dbReference>
<evidence type="ECO:0000256" key="3">
    <source>
        <dbReference type="RuleBase" id="RU361219"/>
    </source>
</evidence>
<dbReference type="Proteomes" id="UP001379533">
    <property type="component" value="Chromosome"/>
</dbReference>
<comment type="similarity">
    <text evidence="1 3">Belongs to the HMG-CoA reductase family.</text>
</comment>
<protein>
    <recommendedName>
        <fullName evidence="3">3-hydroxy-3-methylglutaryl coenzyme A reductase</fullName>
        <shortName evidence="3">HMG-CoA reductase</shortName>
        <ecNumber evidence="3">1.1.1.88</ecNumber>
    </recommendedName>
</protein>
<evidence type="ECO:0000313" key="5">
    <source>
        <dbReference type="Proteomes" id="UP001379533"/>
    </source>
</evidence>
<dbReference type="GO" id="GO:0140643">
    <property type="term" value="F:hydroxymethylglutaryl-CoA reductase (NADH) activity"/>
    <property type="evidence" value="ECO:0007669"/>
    <property type="project" value="UniProtKB-EC"/>
</dbReference>
<dbReference type="CDD" id="cd00644">
    <property type="entry name" value="HMG-CoA_reductase_classII"/>
    <property type="match status" value="1"/>
</dbReference>
<keyword evidence="2 3" id="KW-0560">Oxidoreductase</keyword>
<dbReference type="EMBL" id="CP089982">
    <property type="protein sequence ID" value="WXA91516.1"/>
    <property type="molecule type" value="Genomic_DNA"/>
</dbReference>
<comment type="catalytic activity">
    <reaction evidence="3">
        <text>(R)-mevalonate + 2 NAD(+) + CoA = (3S)-3-hydroxy-3-methylglutaryl-CoA + 2 NADH + 2 H(+)</text>
        <dbReference type="Rhea" id="RHEA:14833"/>
        <dbReference type="ChEBI" id="CHEBI:15378"/>
        <dbReference type="ChEBI" id="CHEBI:36464"/>
        <dbReference type="ChEBI" id="CHEBI:43074"/>
        <dbReference type="ChEBI" id="CHEBI:57287"/>
        <dbReference type="ChEBI" id="CHEBI:57540"/>
        <dbReference type="ChEBI" id="CHEBI:57945"/>
        <dbReference type="EC" id="1.1.1.88"/>
    </reaction>
</comment>
<keyword evidence="5" id="KW-1185">Reference proteome</keyword>
<dbReference type="PANTHER" id="PTHR10572">
    <property type="entry name" value="3-HYDROXY-3-METHYLGLUTARYL-COENZYME A REDUCTASE"/>
    <property type="match status" value="1"/>
</dbReference>
<proteinExistence type="inferred from homology"/>
<dbReference type="PANTHER" id="PTHR10572:SF24">
    <property type="entry name" value="3-HYDROXY-3-METHYLGLUTARYL-COENZYME A REDUCTASE"/>
    <property type="match status" value="1"/>
</dbReference>
<dbReference type="SUPFAM" id="SSF55035">
    <property type="entry name" value="NAD-binding domain of HMG-CoA reductase"/>
    <property type="match status" value="1"/>
</dbReference>
<dbReference type="SUPFAM" id="SSF56542">
    <property type="entry name" value="Substrate-binding domain of HMG-CoA reductase"/>
    <property type="match status" value="1"/>
</dbReference>
<organism evidence="4 5">
    <name type="scientific">Pendulispora brunnea</name>
    <dbReference type="NCBI Taxonomy" id="2905690"/>
    <lineage>
        <taxon>Bacteria</taxon>
        <taxon>Pseudomonadati</taxon>
        <taxon>Myxococcota</taxon>
        <taxon>Myxococcia</taxon>
        <taxon>Myxococcales</taxon>
        <taxon>Sorangiineae</taxon>
        <taxon>Pendulisporaceae</taxon>
        <taxon>Pendulispora</taxon>
    </lineage>
</organism>
<comment type="pathway">
    <text evidence="3">Metabolic intermediate metabolism; (R)-mevalonate degradation; (S)-3-hydroxy-3-methylglutaryl-CoA from (R)-mevalonate: step 1/1.</text>
</comment>
<keyword evidence="3" id="KW-0520">NAD</keyword>
<dbReference type="InterPro" id="IPR009029">
    <property type="entry name" value="HMG_CoA_Rdtase_sub-bd_dom_sf"/>
</dbReference>
<dbReference type="InterPro" id="IPR009023">
    <property type="entry name" value="HMG_CoA_Rdtase_NAD(P)-bd_sf"/>
</dbReference>
<accession>A0ABZ2JYH1</accession>
<dbReference type="Gene3D" id="3.90.770.10">
    <property type="entry name" value="3-hydroxy-3-methylglutaryl-coenzyme A Reductase, Chain A, domain 2"/>
    <property type="match status" value="2"/>
</dbReference>
<name>A0ABZ2JYH1_9BACT</name>
<dbReference type="NCBIfam" id="TIGR00532">
    <property type="entry name" value="HMG_CoA_R_NAD"/>
    <property type="match status" value="1"/>
</dbReference>
<evidence type="ECO:0000313" key="4">
    <source>
        <dbReference type="EMBL" id="WXA91516.1"/>
    </source>
</evidence>
<evidence type="ECO:0000256" key="2">
    <source>
        <dbReference type="ARBA" id="ARBA00023002"/>
    </source>
</evidence>
<dbReference type="InterPro" id="IPR023074">
    <property type="entry name" value="HMG_CoA_Rdtase_cat_sf"/>
</dbReference>
<reference evidence="4 5" key="1">
    <citation type="submission" date="2021-12" db="EMBL/GenBank/DDBJ databases">
        <title>Discovery of the Pendulisporaceae a myxobacterial family with distinct sporulation behavior and unique specialized metabolism.</title>
        <authorList>
            <person name="Garcia R."/>
            <person name="Popoff A."/>
            <person name="Bader C.D."/>
            <person name="Loehr J."/>
            <person name="Walesch S."/>
            <person name="Walt C."/>
            <person name="Boldt J."/>
            <person name="Bunk B."/>
            <person name="Haeckl F.J.F.P.J."/>
            <person name="Gunesch A.P."/>
            <person name="Birkelbach J."/>
            <person name="Nuebel U."/>
            <person name="Pietschmann T."/>
            <person name="Bach T."/>
            <person name="Mueller R."/>
        </authorList>
    </citation>
    <scope>NUCLEOTIDE SEQUENCE [LARGE SCALE GENOMIC DNA]</scope>
    <source>
        <strain evidence="4 5">MSr12523</strain>
    </source>
</reference>
<dbReference type="PROSITE" id="PS50065">
    <property type="entry name" value="HMG_COA_REDUCTASE_4"/>
    <property type="match status" value="1"/>
</dbReference>
<sequence>MRISQRRALVGQVTGADLREIEGTLDTGGIDPDTADKFVENVLGTYAMPYGVALNVQVNGRDYVVPMVVEEPSVVAAASNAAKMARAGGGFTAEWDPSVMIAQVQVQDVPDVHVAVRKILEHEREILALADDVLGGVTTRGGGARAVEARVLADDVVVAHLLIDCKEAMGANLVNTAAERVANRVAALAGGRVGLRILSNLCDKRCVRVRCRVPAEALATSDLPGGAVIDAIVQASRFAELDPYRAATHNKGIMNGIDAVVLATGNDWRAVEAGAHAYAARKGRYAPLSIWRRDGDYLVGTLELPLALGTVGGTLRVHRAARLSLALLNVKGSGELAAVAASVGLANNLAGLRALATDGVQRGHMAQHARSVALAAGAAGELVERVARMMVDARDIRLETAKQALASLVAFEMPIQQASSR</sequence>
<evidence type="ECO:0000256" key="1">
    <source>
        <dbReference type="ARBA" id="ARBA00007661"/>
    </source>
</evidence>
<dbReference type="Pfam" id="PF00368">
    <property type="entry name" value="HMG-CoA_red"/>
    <property type="match status" value="1"/>
</dbReference>
<dbReference type="Gene3D" id="1.10.8.660">
    <property type="match status" value="1"/>
</dbReference>
<dbReference type="InterPro" id="IPR004553">
    <property type="entry name" value="HMG_CoA_Rdtase_bac-typ"/>
</dbReference>
<gene>
    <name evidence="4" type="ORF">LZC95_34295</name>
</gene>
<dbReference type="EC" id="1.1.1.88" evidence="3"/>
<dbReference type="PRINTS" id="PR00071">
    <property type="entry name" value="HMGCOARDTASE"/>
</dbReference>